<proteinExistence type="predicted"/>
<keyword evidence="4" id="KW-0833">Ubl conjugation pathway</keyword>
<keyword evidence="6" id="KW-0131">Cell cycle</keyword>
<feature type="region of interest" description="Disordered" evidence="8">
    <location>
        <begin position="66"/>
        <end position="94"/>
    </location>
</feature>
<dbReference type="STRING" id="6280.A0A0N4TIT6"/>
<organism evidence="11">
    <name type="scientific">Brugia pahangi</name>
    <name type="common">Filarial nematode worm</name>
    <dbReference type="NCBI Taxonomy" id="6280"/>
    <lineage>
        <taxon>Eukaryota</taxon>
        <taxon>Metazoa</taxon>
        <taxon>Ecdysozoa</taxon>
        <taxon>Nematoda</taxon>
        <taxon>Chromadorea</taxon>
        <taxon>Rhabditida</taxon>
        <taxon>Spirurina</taxon>
        <taxon>Spiruromorpha</taxon>
        <taxon>Filarioidea</taxon>
        <taxon>Onchocercidae</taxon>
        <taxon>Brugia</taxon>
    </lineage>
</organism>
<dbReference type="WBParaSite" id="BPAG_0000816301-mRNA-1">
    <property type="protein sequence ID" value="BPAG_0000816301-mRNA-1"/>
    <property type="gene ID" value="BPAG_0000816301"/>
</dbReference>
<sequence>MEVLISSLKSEAMTGGICMHYLQQKGSLVREIAQTKSSFHINTWFRIIAIHAWLLHEMVGRSAVKQRPTLTRESTSKDLAQTPMSLPTSSTSALSAPLDASSQAFLTSDGNCELSEIDSLIQRYLASAQYKTALFWADKQLALCRKNGSQPSFVDMARFIKVLAAAGEWTRLMAYCDRHELIMKHMFFAYFYVNALYKKKLFVDILKLKLGTGDRCHDLVFSIMPHMLQLSRPKSFLPSSEEMIALDKISEDLQVEAGLLLLLGKAYLMTQNRRAAFSCLQGAVYKDDSCIEAFELIQKYRLYSKQRFEELIERSEDKNSMVVALRNHYFSQGSKNASLENNLLNSDALINEALITDLSILTARASHLYQAGDLTGAYNITDEILNEAGMFQDCLLIHIATLVQLRKFENLFVLAHQLVDSQPDNEVSWYTVGCYYYSIGQLSAAKNFFNKCTSMNCAFGEGWLAFGHALTAESEHEQAMNCYLRASRVLEGSFEPLLYIGLEYAYANNTKLAQDFLKDAAEIAGDNALVLHEQGCICYMKKEWKNAETFFTKALLSAYNETDEHAHACDLLNRPLSEFWEPLVNNLGHVKCKLGSYDEAVKFHQKALLMCPGKLGPNAGLAIAAGRSGDIDRAVHYFHKSLSVDPHNKVLEQGLHQLMHFLGTHTSFLASCIRTPTLMIGSFEKFLVTKADLEGNSDEKQAQQKALETLKRKRAKRAAQEGCERTMLDQRPKNFPMHDISPADVEMT</sequence>
<dbReference type="InterPro" id="IPR019734">
    <property type="entry name" value="TPR_rpt"/>
</dbReference>
<evidence type="ECO:0000313" key="9">
    <source>
        <dbReference type="EMBL" id="VDN89311.1"/>
    </source>
</evidence>
<evidence type="ECO:0000256" key="6">
    <source>
        <dbReference type="ARBA" id="ARBA00023306"/>
    </source>
</evidence>
<evidence type="ECO:0000256" key="7">
    <source>
        <dbReference type="PROSITE-ProRule" id="PRU00339"/>
    </source>
</evidence>
<dbReference type="GO" id="GO:0045842">
    <property type="term" value="P:positive regulation of mitotic metaphase/anaphase transition"/>
    <property type="evidence" value="ECO:0007669"/>
    <property type="project" value="TreeGrafter"/>
</dbReference>
<keyword evidence="3" id="KW-0498">Mitosis</keyword>
<evidence type="ECO:0000256" key="2">
    <source>
        <dbReference type="ARBA" id="ARBA00022737"/>
    </source>
</evidence>
<keyword evidence="2" id="KW-0677">Repeat</keyword>
<evidence type="ECO:0000256" key="5">
    <source>
        <dbReference type="ARBA" id="ARBA00022803"/>
    </source>
</evidence>
<evidence type="ECO:0000313" key="10">
    <source>
        <dbReference type="Proteomes" id="UP000278627"/>
    </source>
</evidence>
<dbReference type="GO" id="GO:0005680">
    <property type="term" value="C:anaphase-promoting complex"/>
    <property type="evidence" value="ECO:0007669"/>
    <property type="project" value="TreeGrafter"/>
</dbReference>
<evidence type="ECO:0000256" key="3">
    <source>
        <dbReference type="ARBA" id="ARBA00022776"/>
    </source>
</evidence>
<dbReference type="Pfam" id="PF13181">
    <property type="entry name" value="TPR_8"/>
    <property type="match status" value="1"/>
</dbReference>
<dbReference type="GO" id="GO:0051301">
    <property type="term" value="P:cell division"/>
    <property type="evidence" value="ECO:0007669"/>
    <property type="project" value="UniProtKB-KW"/>
</dbReference>
<feature type="compositionally biased region" description="Low complexity" evidence="8">
    <location>
        <begin position="82"/>
        <end position="94"/>
    </location>
</feature>
<evidence type="ECO:0000256" key="8">
    <source>
        <dbReference type="SAM" id="MobiDB-lite"/>
    </source>
</evidence>
<dbReference type="EMBL" id="UZAD01013131">
    <property type="protein sequence ID" value="VDN89311.1"/>
    <property type="molecule type" value="Genomic_DNA"/>
</dbReference>
<dbReference type="PROSITE" id="PS50005">
    <property type="entry name" value="TPR"/>
    <property type="match status" value="2"/>
</dbReference>
<feature type="region of interest" description="Disordered" evidence="8">
    <location>
        <begin position="708"/>
        <end position="748"/>
    </location>
</feature>
<name>A0A0N4TIT6_BRUPA</name>
<dbReference type="AlphaFoldDB" id="A0A0N4TIT6"/>
<evidence type="ECO:0000256" key="4">
    <source>
        <dbReference type="ARBA" id="ARBA00022786"/>
    </source>
</evidence>
<feature type="compositionally biased region" description="Polar residues" evidence="8">
    <location>
        <begin position="68"/>
        <end position="79"/>
    </location>
</feature>
<evidence type="ECO:0000313" key="11">
    <source>
        <dbReference type="WBParaSite" id="BPAG_0000816301-mRNA-1"/>
    </source>
</evidence>
<dbReference type="PANTHER" id="PTHR12558">
    <property type="entry name" value="CELL DIVISION CYCLE 16,23,27"/>
    <property type="match status" value="1"/>
</dbReference>
<keyword evidence="5 7" id="KW-0802">TPR repeat</keyword>
<dbReference type="SMART" id="SM00028">
    <property type="entry name" value="TPR"/>
    <property type="match status" value="7"/>
</dbReference>
<accession>A0A0N4TIT6</accession>
<keyword evidence="1" id="KW-0132">Cell division</keyword>
<protein>
    <submittedName>
        <fullName evidence="11">TPR_REGION domain-containing protein</fullName>
    </submittedName>
</protein>
<dbReference type="GO" id="GO:0005737">
    <property type="term" value="C:cytoplasm"/>
    <property type="evidence" value="ECO:0007669"/>
    <property type="project" value="TreeGrafter"/>
</dbReference>
<dbReference type="SUPFAM" id="SSF48452">
    <property type="entry name" value="TPR-like"/>
    <property type="match status" value="1"/>
</dbReference>
<dbReference type="InterPro" id="IPR011990">
    <property type="entry name" value="TPR-like_helical_dom_sf"/>
</dbReference>
<reference evidence="11" key="1">
    <citation type="submission" date="2017-02" db="UniProtKB">
        <authorList>
            <consortium name="WormBaseParasite"/>
        </authorList>
    </citation>
    <scope>IDENTIFICATION</scope>
</reference>
<keyword evidence="10" id="KW-1185">Reference proteome</keyword>
<dbReference type="GO" id="GO:0016567">
    <property type="term" value="P:protein ubiquitination"/>
    <property type="evidence" value="ECO:0007669"/>
    <property type="project" value="TreeGrafter"/>
</dbReference>
<dbReference type="PANTHER" id="PTHR12558:SF9">
    <property type="entry name" value="CELL DIVISION CYCLE PROTEIN 16 HOMOLOG"/>
    <property type="match status" value="1"/>
</dbReference>
<feature type="compositionally biased region" description="Basic and acidic residues" evidence="8">
    <location>
        <begin position="718"/>
        <end position="732"/>
    </location>
</feature>
<evidence type="ECO:0000256" key="1">
    <source>
        <dbReference type="ARBA" id="ARBA00022618"/>
    </source>
</evidence>
<gene>
    <name evidence="9" type="ORF">BPAG_LOCUS8125</name>
</gene>
<dbReference type="GO" id="GO:0031145">
    <property type="term" value="P:anaphase-promoting complex-dependent catabolic process"/>
    <property type="evidence" value="ECO:0007669"/>
    <property type="project" value="TreeGrafter"/>
</dbReference>
<feature type="repeat" description="TPR" evidence="7">
    <location>
        <begin position="581"/>
        <end position="614"/>
    </location>
</feature>
<dbReference type="Proteomes" id="UP000278627">
    <property type="component" value="Unassembled WGS sequence"/>
</dbReference>
<reference evidence="9 10" key="2">
    <citation type="submission" date="2018-11" db="EMBL/GenBank/DDBJ databases">
        <authorList>
            <consortium name="Pathogen Informatics"/>
        </authorList>
    </citation>
    <scope>NUCLEOTIDE SEQUENCE [LARGE SCALE GENOMIC DNA]</scope>
</reference>
<feature type="repeat" description="TPR" evidence="7">
    <location>
        <begin position="615"/>
        <end position="648"/>
    </location>
</feature>
<dbReference type="Gene3D" id="1.25.40.10">
    <property type="entry name" value="Tetratricopeptide repeat domain"/>
    <property type="match status" value="1"/>
</dbReference>